<proteinExistence type="predicted"/>
<protein>
    <submittedName>
        <fullName evidence="1">Uncharacterized protein</fullName>
    </submittedName>
</protein>
<name>A0A1M7SWN7_9BACT</name>
<reference evidence="1 2" key="1">
    <citation type="submission" date="2016-12" db="EMBL/GenBank/DDBJ databases">
        <authorList>
            <person name="Song W.-J."/>
            <person name="Kurnit D.M."/>
        </authorList>
    </citation>
    <scope>NUCLEOTIDE SEQUENCE [LARGE SCALE GENOMIC DNA]</scope>
    <source>
        <strain evidence="1 2">DSM 11393</strain>
    </source>
</reference>
<gene>
    <name evidence="1" type="ORF">SAMN02745728_01313</name>
</gene>
<sequence>MSTTQETLPALGYEAGVVELCNKALRYLGAGEISDLKQDLREAELCSTHYFGTKSELLELYPWSFATKIQNLALIAENKDALDERPESLKYAYQLPADCLKIRYVFGNPLYLISGRYLYSDTQPLKIVFTANIDNTTLFSALFTEALARRLAAALAVPLVNNSRLEQMMQQRFFESFEQAKLADAMEDGCKFGFEHSFGTASDNAGNNQDHLDTWIHARS</sequence>
<keyword evidence="2" id="KW-1185">Reference proteome</keyword>
<organism evidence="1 2">
    <name type="scientific">Desulfovibrio litoralis DSM 11393</name>
    <dbReference type="NCBI Taxonomy" id="1121455"/>
    <lineage>
        <taxon>Bacteria</taxon>
        <taxon>Pseudomonadati</taxon>
        <taxon>Thermodesulfobacteriota</taxon>
        <taxon>Desulfovibrionia</taxon>
        <taxon>Desulfovibrionales</taxon>
        <taxon>Desulfovibrionaceae</taxon>
        <taxon>Desulfovibrio</taxon>
    </lineage>
</organism>
<dbReference type="STRING" id="1121455.SAMN02745728_01313"/>
<dbReference type="EMBL" id="FRDI01000005">
    <property type="protein sequence ID" value="SHN62892.1"/>
    <property type="molecule type" value="Genomic_DNA"/>
</dbReference>
<accession>A0A1M7SWN7</accession>
<dbReference type="RefSeq" id="WP_072697004.1">
    <property type="nucleotide sequence ID" value="NZ_FRDI01000005.1"/>
</dbReference>
<dbReference type="Proteomes" id="UP000186469">
    <property type="component" value="Unassembled WGS sequence"/>
</dbReference>
<evidence type="ECO:0000313" key="1">
    <source>
        <dbReference type="EMBL" id="SHN62892.1"/>
    </source>
</evidence>
<evidence type="ECO:0000313" key="2">
    <source>
        <dbReference type="Proteomes" id="UP000186469"/>
    </source>
</evidence>
<dbReference type="AlphaFoldDB" id="A0A1M7SWN7"/>